<gene>
    <name evidence="2" type="ORF">TCEB3V08_LOCUS2774</name>
</gene>
<dbReference type="GO" id="GO:0005634">
    <property type="term" value="C:nucleus"/>
    <property type="evidence" value="ECO:0007669"/>
    <property type="project" value="TreeGrafter"/>
</dbReference>
<keyword evidence="1" id="KW-0479">Metal-binding</keyword>
<sequence length="102" mass="11676">MKLPLVKLLSALLFLPAIVFISEELWLILKTKTTYPLALHYLILRGPFGDMKVSSKIYKFDFTDQDNESPYVQLPLPDTAECNRLLAAKAINFRLIMFLASK</sequence>
<dbReference type="GO" id="GO:0046872">
    <property type="term" value="F:metal ion binding"/>
    <property type="evidence" value="ECO:0007669"/>
    <property type="project" value="UniProtKB-KW"/>
</dbReference>
<dbReference type="InterPro" id="IPR039338">
    <property type="entry name" value="ZFTRAF1"/>
</dbReference>
<proteinExistence type="predicted"/>
<name>A0A7R9CGG4_TIMCR</name>
<reference evidence="2" key="1">
    <citation type="submission" date="2020-11" db="EMBL/GenBank/DDBJ databases">
        <authorList>
            <person name="Tran Van P."/>
        </authorList>
    </citation>
    <scope>NUCLEOTIDE SEQUENCE</scope>
</reference>
<evidence type="ECO:0000256" key="1">
    <source>
        <dbReference type="ARBA" id="ARBA00022723"/>
    </source>
</evidence>
<dbReference type="EMBL" id="OC317084">
    <property type="protein sequence ID" value="CAD7394874.1"/>
    <property type="molecule type" value="Genomic_DNA"/>
</dbReference>
<protein>
    <submittedName>
        <fullName evidence="2">Uncharacterized protein</fullName>
    </submittedName>
</protein>
<dbReference type="PANTHER" id="PTHR23059">
    <property type="entry name" value="CYSTEINE AND HISTIDINE-RICH PROTEIN 1"/>
    <property type="match status" value="1"/>
</dbReference>
<organism evidence="2">
    <name type="scientific">Timema cristinae</name>
    <name type="common">Walking stick</name>
    <dbReference type="NCBI Taxonomy" id="61476"/>
    <lineage>
        <taxon>Eukaryota</taxon>
        <taxon>Metazoa</taxon>
        <taxon>Ecdysozoa</taxon>
        <taxon>Arthropoda</taxon>
        <taxon>Hexapoda</taxon>
        <taxon>Insecta</taxon>
        <taxon>Pterygota</taxon>
        <taxon>Neoptera</taxon>
        <taxon>Polyneoptera</taxon>
        <taxon>Phasmatodea</taxon>
        <taxon>Timematodea</taxon>
        <taxon>Timematoidea</taxon>
        <taxon>Timematidae</taxon>
        <taxon>Timema</taxon>
    </lineage>
</organism>
<accession>A0A7R9CGG4</accession>
<evidence type="ECO:0000313" key="2">
    <source>
        <dbReference type="EMBL" id="CAD7394874.1"/>
    </source>
</evidence>
<dbReference type="AlphaFoldDB" id="A0A7R9CGG4"/>
<dbReference type="PANTHER" id="PTHR23059:SF4">
    <property type="entry name" value="ZINC FINGER TRAF-TYPE-CONTAINING PROTEIN 1"/>
    <property type="match status" value="1"/>
</dbReference>